<dbReference type="EMBL" id="JAPEUV010000054">
    <property type="protein sequence ID" value="KAJ4335996.1"/>
    <property type="molecule type" value="Genomic_DNA"/>
</dbReference>
<evidence type="ECO:0000256" key="4">
    <source>
        <dbReference type="ARBA" id="ARBA00022989"/>
    </source>
</evidence>
<feature type="transmembrane region" description="Helical" evidence="6">
    <location>
        <begin position="98"/>
        <end position="121"/>
    </location>
</feature>
<dbReference type="Proteomes" id="UP001140562">
    <property type="component" value="Unassembled WGS sequence"/>
</dbReference>
<sequence length="460" mass="51206">MNGVTFIVGSLFTYGLGHIDSDAMYKYQIIFLFCGLLTVSYAFVVLVFMPDSPMKAKHLSERERVIAVERLRANQMGIQSGKWKWDQVWETFIDLKTWCWFIAIVAISIASGGISSFGSLIVKDFGYTNFEAILFNIPFGAIQIVSILGSSWGAARFRRKGLAIALVSILPAVGTVLMLTVPRKHKGVLLFGYYLVSCLAAVTPLYYTWHVQNTAGDTKKKCTSAMVFVGMCTGNVIGPLLYSVDDAPEYRPGLIANLVMFVLTGVLSLLIPMYLALLNKRHAKRREELGKSALRLDESMLKKSQRDVAKGIELEGGGVQRQEQDNGFSDKTDMTNEDFIYGDILGIKATILSLPAHVLTDLFIFANAFDMPLLRNAALDAFFHRIYVQTGSLPLELIPYIYQHTGEGSSLRHLAFDVVIATESEDKVAGISKAYQMTTMKIGFAPIRMDLRKHQMYLHG</sequence>
<keyword evidence="2" id="KW-0813">Transport</keyword>
<organism evidence="7 8">
    <name type="scientific">Didymella glomerata</name>
    <dbReference type="NCBI Taxonomy" id="749621"/>
    <lineage>
        <taxon>Eukaryota</taxon>
        <taxon>Fungi</taxon>
        <taxon>Dikarya</taxon>
        <taxon>Ascomycota</taxon>
        <taxon>Pezizomycotina</taxon>
        <taxon>Dothideomycetes</taxon>
        <taxon>Pleosporomycetidae</taxon>
        <taxon>Pleosporales</taxon>
        <taxon>Pleosporineae</taxon>
        <taxon>Didymellaceae</taxon>
        <taxon>Didymella</taxon>
    </lineage>
</organism>
<reference evidence="7" key="1">
    <citation type="submission" date="2022-10" db="EMBL/GenBank/DDBJ databases">
        <title>Tapping the CABI collections for fungal endophytes: first genome assemblies for Collariella, Neodidymelliopsis, Ascochyta clinopodiicola, Didymella pomorum, Didymosphaeria variabile, Neocosmospora piperis and Neocucurbitaria cava.</title>
        <authorList>
            <person name="Hill R."/>
        </authorList>
    </citation>
    <scope>NUCLEOTIDE SEQUENCE</scope>
    <source>
        <strain evidence="7">IMI 360193</strain>
    </source>
</reference>
<keyword evidence="5 6" id="KW-0472">Membrane</keyword>
<dbReference type="Gene3D" id="1.20.1250.20">
    <property type="entry name" value="MFS general substrate transporter like domains"/>
    <property type="match status" value="1"/>
</dbReference>
<evidence type="ECO:0000256" key="3">
    <source>
        <dbReference type="ARBA" id="ARBA00022692"/>
    </source>
</evidence>
<gene>
    <name evidence="7" type="ORF">N0V87_005717</name>
</gene>
<proteinExistence type="predicted"/>
<evidence type="ECO:0000256" key="6">
    <source>
        <dbReference type="SAM" id="Phobius"/>
    </source>
</evidence>
<dbReference type="GO" id="GO:0022857">
    <property type="term" value="F:transmembrane transporter activity"/>
    <property type="evidence" value="ECO:0007669"/>
    <property type="project" value="InterPro"/>
</dbReference>
<dbReference type="GO" id="GO:0016020">
    <property type="term" value="C:membrane"/>
    <property type="evidence" value="ECO:0007669"/>
    <property type="project" value="UniProtKB-SubCell"/>
</dbReference>
<dbReference type="AlphaFoldDB" id="A0A9W9C0N0"/>
<feature type="transmembrane region" description="Helical" evidence="6">
    <location>
        <begin position="254"/>
        <end position="277"/>
    </location>
</feature>
<comment type="subcellular location">
    <subcellularLocation>
        <location evidence="1">Membrane</location>
        <topology evidence="1">Multi-pass membrane protein</topology>
    </subcellularLocation>
</comment>
<evidence type="ECO:0000256" key="2">
    <source>
        <dbReference type="ARBA" id="ARBA00022448"/>
    </source>
</evidence>
<dbReference type="InterPro" id="IPR036259">
    <property type="entry name" value="MFS_trans_sf"/>
</dbReference>
<dbReference type="Pfam" id="PF07690">
    <property type="entry name" value="MFS_1"/>
    <property type="match status" value="1"/>
</dbReference>
<dbReference type="PANTHER" id="PTHR43791:SF73">
    <property type="entry name" value="TRANSPORTER, PUTATIVE-RELATED"/>
    <property type="match status" value="1"/>
</dbReference>
<feature type="transmembrane region" description="Helical" evidence="6">
    <location>
        <begin position="221"/>
        <end position="242"/>
    </location>
</feature>
<evidence type="ECO:0000256" key="5">
    <source>
        <dbReference type="ARBA" id="ARBA00023136"/>
    </source>
</evidence>
<name>A0A9W9C0N0_9PLEO</name>
<comment type="caution">
    <text evidence="7">The sequence shown here is derived from an EMBL/GenBank/DDBJ whole genome shotgun (WGS) entry which is preliminary data.</text>
</comment>
<keyword evidence="8" id="KW-1185">Reference proteome</keyword>
<dbReference type="OrthoDB" id="4454541at2759"/>
<feature type="transmembrane region" description="Helical" evidence="6">
    <location>
        <begin position="187"/>
        <end position="209"/>
    </location>
</feature>
<feature type="transmembrane region" description="Helical" evidence="6">
    <location>
        <begin position="133"/>
        <end position="155"/>
    </location>
</feature>
<feature type="transmembrane region" description="Helical" evidence="6">
    <location>
        <begin position="27"/>
        <end position="49"/>
    </location>
</feature>
<dbReference type="InterPro" id="IPR011701">
    <property type="entry name" value="MFS"/>
</dbReference>
<dbReference type="PANTHER" id="PTHR43791">
    <property type="entry name" value="PERMEASE-RELATED"/>
    <property type="match status" value="1"/>
</dbReference>
<feature type="transmembrane region" description="Helical" evidence="6">
    <location>
        <begin position="162"/>
        <end position="181"/>
    </location>
</feature>
<evidence type="ECO:0000313" key="7">
    <source>
        <dbReference type="EMBL" id="KAJ4335996.1"/>
    </source>
</evidence>
<keyword evidence="3 6" id="KW-0812">Transmembrane</keyword>
<keyword evidence="4 6" id="KW-1133">Transmembrane helix</keyword>
<evidence type="ECO:0000256" key="1">
    <source>
        <dbReference type="ARBA" id="ARBA00004141"/>
    </source>
</evidence>
<accession>A0A9W9C0N0</accession>
<evidence type="ECO:0000313" key="8">
    <source>
        <dbReference type="Proteomes" id="UP001140562"/>
    </source>
</evidence>
<protein>
    <submittedName>
        <fullName evidence="7">Uncharacterized protein</fullName>
    </submittedName>
</protein>
<dbReference type="SUPFAM" id="SSF103473">
    <property type="entry name" value="MFS general substrate transporter"/>
    <property type="match status" value="1"/>
</dbReference>